<dbReference type="Gene3D" id="3.40.630.30">
    <property type="match status" value="1"/>
</dbReference>
<proteinExistence type="predicted"/>
<dbReference type="PANTHER" id="PTHR47426:SF3">
    <property type="entry name" value="GCN5-RELATED N-ACETYLTRANSFERASE 6, CHLOROPLASTIC"/>
    <property type="match status" value="1"/>
</dbReference>
<evidence type="ECO:0000313" key="3">
    <source>
        <dbReference type="Proteomes" id="UP000708148"/>
    </source>
</evidence>
<dbReference type="Proteomes" id="UP000708148">
    <property type="component" value="Unassembled WGS sequence"/>
</dbReference>
<dbReference type="EMBL" id="CAJHUC010000714">
    <property type="protein sequence ID" value="CAD7697814.1"/>
    <property type="molecule type" value="Genomic_DNA"/>
</dbReference>
<dbReference type="SUPFAM" id="SSF55729">
    <property type="entry name" value="Acyl-CoA N-acyltransferases (Nat)"/>
    <property type="match status" value="1"/>
</dbReference>
<name>A0A8S1J2K0_9CHLO</name>
<dbReference type="GO" id="GO:0016747">
    <property type="term" value="F:acyltransferase activity, transferring groups other than amino-acyl groups"/>
    <property type="evidence" value="ECO:0007669"/>
    <property type="project" value="InterPro"/>
</dbReference>
<feature type="domain" description="N-acetyltransferase" evidence="1">
    <location>
        <begin position="92"/>
        <end position="256"/>
    </location>
</feature>
<dbReference type="OrthoDB" id="41532at2759"/>
<accession>A0A8S1J2K0</accession>
<keyword evidence="3" id="KW-1185">Reference proteome</keyword>
<evidence type="ECO:0000259" key="1">
    <source>
        <dbReference type="PROSITE" id="PS51186"/>
    </source>
</evidence>
<reference evidence="2" key="1">
    <citation type="submission" date="2020-12" db="EMBL/GenBank/DDBJ databases">
        <authorList>
            <person name="Iha C."/>
        </authorList>
    </citation>
    <scope>NUCLEOTIDE SEQUENCE</scope>
</reference>
<dbReference type="CDD" id="cd04301">
    <property type="entry name" value="NAT_SF"/>
    <property type="match status" value="1"/>
</dbReference>
<dbReference type="PROSITE" id="PS51186">
    <property type="entry name" value="GNAT"/>
    <property type="match status" value="1"/>
</dbReference>
<gene>
    <name evidence="2" type="ORF">OSTQU699_LOCUS3175</name>
</gene>
<dbReference type="InterPro" id="IPR000182">
    <property type="entry name" value="GNAT_dom"/>
</dbReference>
<dbReference type="InterPro" id="IPR016181">
    <property type="entry name" value="Acyl_CoA_acyltransferase"/>
</dbReference>
<dbReference type="AlphaFoldDB" id="A0A8S1J2K0"/>
<dbReference type="Pfam" id="PF00583">
    <property type="entry name" value="Acetyltransf_1"/>
    <property type="match status" value="1"/>
</dbReference>
<organism evidence="2 3">
    <name type="scientific">Ostreobium quekettii</name>
    <dbReference type="NCBI Taxonomy" id="121088"/>
    <lineage>
        <taxon>Eukaryota</taxon>
        <taxon>Viridiplantae</taxon>
        <taxon>Chlorophyta</taxon>
        <taxon>core chlorophytes</taxon>
        <taxon>Ulvophyceae</taxon>
        <taxon>TCBD clade</taxon>
        <taxon>Bryopsidales</taxon>
        <taxon>Ostreobineae</taxon>
        <taxon>Ostreobiaceae</taxon>
        <taxon>Ostreobium</taxon>
    </lineage>
</organism>
<dbReference type="PANTHER" id="PTHR47426">
    <property type="entry name" value="ACYL-COA N-ACYLTRANSFERASES (NAT) SUPERFAMILY PROTEIN"/>
    <property type="match status" value="1"/>
</dbReference>
<protein>
    <recommendedName>
        <fullName evidence="1">N-acetyltransferase domain-containing protein</fullName>
    </recommendedName>
</protein>
<evidence type="ECO:0000313" key="2">
    <source>
        <dbReference type="EMBL" id="CAD7697814.1"/>
    </source>
</evidence>
<sequence>MGLADSSCESICVWELLGKSITQHGSGQLHTSRVSLSPLPKLPKTQDNTQNRVANHDTELEASAWLRAVSFYVHPEERKFSGQLQRLVKAQEEFQLLKERNVQREFGVGQDIGICLVAVLAEDGAHGEDTKLLIDDGRMVVLGTLDVVVARALQGQALIGNAHSAAYLANVCVSSSARRRGVGQKLVDEAVQIAQKEGVDCVYVHIYASNTIGRRFYESCGFVVEQEEDLNMARRRGQNMDGQPGSGRTVLMKFVL</sequence>
<comment type="caution">
    <text evidence="2">The sequence shown here is derived from an EMBL/GenBank/DDBJ whole genome shotgun (WGS) entry which is preliminary data.</text>
</comment>